<evidence type="ECO:0000256" key="1">
    <source>
        <dbReference type="SAM" id="Phobius"/>
    </source>
</evidence>
<dbReference type="AlphaFoldDB" id="A0A8I2KS96"/>
<keyword evidence="1" id="KW-1133">Transmembrane helix</keyword>
<dbReference type="Proteomes" id="UP001304419">
    <property type="component" value="Chromosome 1"/>
</dbReference>
<name>A0A8I2KS96_9GAMM</name>
<evidence type="ECO:0000313" key="3">
    <source>
        <dbReference type="EMBL" id="WOX29634.1"/>
    </source>
</evidence>
<evidence type="ECO:0000313" key="4">
    <source>
        <dbReference type="Proteomes" id="UP000646877"/>
    </source>
</evidence>
<sequence length="750" mass="85429">MYWIKQILRFAIFTALLLLFVWFAVTLFVWVKSAEPSNTSTLFNIRSNVHWLKTDSALKFSFSASRTMSVRVLSNGIFESQPLDDQPVNYAIEYQLLDAKGAIIYRGTYHHAAKAASNDFQQQVKQIIENREALAVASGQSFYLNREELQQAATITLKLIPENAQLKGVVVRVHAQTSNSIVDPAKAWLKRPTEWRERMTNYHTIGENALTNEEKYNSVMLDWQKLAPQGVPNIDFRADLLYESLPYNVLNHDFSTQLDLDSLFISEQLSASFRVYEHTEYLLSHSENANLTFVWHDLRQLDAPKPLTPEMLSTTQARLSNLPAGLVTISASAPTSIRVFSNGVDPIVPLHSYYYMLNAQTPVYYQVSPKSDIALEWRAPIGSTLSVSLYSNNERIKDYVFTATAEQALFDRLITETTERQTLPTAEKRYLAIPDNVNQIKIEAEDAMVKLQARSPTFNYLDHRCDPVCDPESPIYQGIDAWFSQKADNHYLFHTQKQIASVRLFETPPEVPELLPQYRSKDLDQLLAVSDIALVPIEQAYFDNSVPQMEFEYRQVTKSALFKLGKATSYPSSVIVKQKRKPTLFEVPLNSLQIEELANTQALFINQGLPRTVRKIRLYKVAKTTPLTVAVSENNLQPNALVVKVFSAEPQAEITVATALDSTKVITPSDEYTILAKHFVLHLNPAQTRMFFNPNHAELYEYPSITLPLFQDLTSPKTMTLSFSHDVWISVLEEHEQPDATLNWWQDETP</sequence>
<dbReference type="Proteomes" id="UP000646877">
    <property type="component" value="Unassembled WGS sequence"/>
</dbReference>
<evidence type="ECO:0000313" key="5">
    <source>
        <dbReference type="Proteomes" id="UP001304419"/>
    </source>
</evidence>
<protein>
    <submittedName>
        <fullName evidence="2">Uncharacterized protein</fullName>
    </submittedName>
</protein>
<dbReference type="EMBL" id="CP137578">
    <property type="protein sequence ID" value="WOX29634.1"/>
    <property type="molecule type" value="Genomic_DNA"/>
</dbReference>
<organism evidence="2 4">
    <name type="scientific">Pseudoalteromonas maricaloris</name>
    <dbReference type="NCBI Taxonomy" id="184924"/>
    <lineage>
        <taxon>Bacteria</taxon>
        <taxon>Pseudomonadati</taxon>
        <taxon>Pseudomonadota</taxon>
        <taxon>Gammaproteobacteria</taxon>
        <taxon>Alteromonadales</taxon>
        <taxon>Pseudoalteromonadaceae</taxon>
        <taxon>Pseudoalteromonas</taxon>
    </lineage>
</organism>
<feature type="transmembrane region" description="Helical" evidence="1">
    <location>
        <begin position="7"/>
        <end position="31"/>
    </location>
</feature>
<keyword evidence="1" id="KW-0812">Transmembrane</keyword>
<dbReference type="RefSeq" id="WP_130126708.1">
    <property type="nucleotide sequence ID" value="NZ_CBCSDF010000023.1"/>
</dbReference>
<dbReference type="EMBL" id="WEIA01000020">
    <property type="protein sequence ID" value="NLR23873.1"/>
    <property type="molecule type" value="Genomic_DNA"/>
</dbReference>
<proteinExistence type="predicted"/>
<evidence type="ECO:0000313" key="2">
    <source>
        <dbReference type="EMBL" id="NLR23873.1"/>
    </source>
</evidence>
<keyword evidence="1" id="KW-0472">Membrane</keyword>
<keyword evidence="5" id="KW-1185">Reference proteome</keyword>
<reference evidence="3 5" key="2">
    <citation type="submission" date="2023-10" db="EMBL/GenBank/DDBJ databases">
        <title>To unveil natural product biosynthetic capacity in Pseudoalteromonas.</title>
        <authorList>
            <person name="Wang J."/>
        </authorList>
    </citation>
    <scope>NUCLEOTIDE SEQUENCE [LARGE SCALE GENOMIC DNA]</scope>
    <source>
        <strain evidence="3 5">DSM 15914</strain>
    </source>
</reference>
<reference evidence="2" key="1">
    <citation type="submission" date="2019-10" db="EMBL/GenBank/DDBJ databases">
        <authorList>
            <person name="Paulsen S."/>
        </authorList>
    </citation>
    <scope>NUCLEOTIDE SEQUENCE</scope>
    <source>
        <strain evidence="2">LMG 19692</strain>
    </source>
</reference>
<accession>A0A8I2KS96</accession>
<gene>
    <name evidence="2" type="ORF">F9Y85_21655</name>
    <name evidence="3" type="ORF">R5H13_05060</name>
</gene>